<dbReference type="InterPro" id="IPR033139">
    <property type="entry name" value="Caspase_cys_AS"/>
</dbReference>
<feature type="compositionally biased region" description="Polar residues" evidence="5">
    <location>
        <begin position="98"/>
        <end position="112"/>
    </location>
</feature>
<name>A0A3S6R893_9TELE</name>
<dbReference type="PANTHER" id="PTHR48169">
    <property type="entry name" value="DED DOMAIN-CONTAINING PROTEIN"/>
    <property type="match status" value="1"/>
</dbReference>
<evidence type="ECO:0000313" key="8">
    <source>
        <dbReference type="EMBL" id="AUO38750.1"/>
    </source>
</evidence>
<dbReference type="Gene3D" id="1.10.533.10">
    <property type="entry name" value="Death Domain, Fas"/>
    <property type="match status" value="1"/>
</dbReference>
<feature type="compositionally biased region" description="Basic and acidic residues" evidence="5">
    <location>
        <begin position="118"/>
        <end position="130"/>
    </location>
</feature>
<dbReference type="SMART" id="SM00115">
    <property type="entry name" value="CASc"/>
    <property type="match status" value="1"/>
</dbReference>
<feature type="domain" description="Caspase family p10" evidence="6">
    <location>
        <begin position="308"/>
        <end position="396"/>
    </location>
</feature>
<dbReference type="GO" id="GO:0005737">
    <property type="term" value="C:cytoplasm"/>
    <property type="evidence" value="ECO:0007669"/>
    <property type="project" value="UniProtKB-ARBA"/>
</dbReference>
<evidence type="ECO:0000256" key="3">
    <source>
        <dbReference type="PIRSR" id="PIRSR038001-1"/>
    </source>
</evidence>
<dbReference type="GO" id="GO:0006915">
    <property type="term" value="P:apoptotic process"/>
    <property type="evidence" value="ECO:0007669"/>
    <property type="project" value="UniProtKB-KW"/>
</dbReference>
<dbReference type="InterPro" id="IPR029030">
    <property type="entry name" value="Caspase-like_dom_sf"/>
</dbReference>
<dbReference type="PRINTS" id="PR00376">
    <property type="entry name" value="IL1BCENZYME"/>
</dbReference>
<feature type="domain" description="Caspase family p20" evidence="7">
    <location>
        <begin position="136"/>
        <end position="283"/>
    </location>
</feature>
<dbReference type="Pfam" id="PF00656">
    <property type="entry name" value="Peptidase_C14"/>
    <property type="match status" value="2"/>
</dbReference>
<proteinExistence type="evidence at transcript level"/>
<dbReference type="GO" id="GO:0051604">
    <property type="term" value="P:protein maturation"/>
    <property type="evidence" value="ECO:0007669"/>
    <property type="project" value="UniProtKB-ARBA"/>
</dbReference>
<evidence type="ECO:0000256" key="2">
    <source>
        <dbReference type="ARBA" id="ARBA00022703"/>
    </source>
</evidence>
<dbReference type="CDD" id="cd01671">
    <property type="entry name" value="CARD"/>
    <property type="match status" value="1"/>
</dbReference>
<evidence type="ECO:0000256" key="1">
    <source>
        <dbReference type="ARBA" id="ARBA00010134"/>
    </source>
</evidence>
<dbReference type="PANTHER" id="PTHR48169:SF7">
    <property type="entry name" value="CASPASE 10"/>
    <property type="match status" value="1"/>
</dbReference>
<sequence length="399" mass="44501">MAHNDAIVRNKTIIQEILSADPPFILGKVMEKKLITEREYTNLTSINKGTAEDLIIKLVDTLINKGKQSEFIEILQDKKVLETYPKLKVVDWGVSGSTAVSSNSLKRSSEGSLSEDAPESHKSQKTEDKYPLTSKPTGLCVIINNENFCDPKKKRSGTEKDAESLADVFSWLGFQVLMCKDQTASDIAQVTKLLAPLKDLAGLQTFKLEEWSDGRFTPLRVLPQHGDAFVCCVLSHGEEKVVLGVDGKKRPISEITSAFNGEHCSALLGKPKVFFIQACQGHSLQPRYVADDLTFEMQEQDTPQLVFIPAEADFLVAMATVEKYQAVRHTVNGSWFIQSLCEQLREGCPRGEDIMQILYRVNDDVSQKEIVGKLGVMTQMPETQKVTLRRRLVFSPCSS</sequence>
<feature type="active site" evidence="3">
    <location>
        <position position="236"/>
    </location>
</feature>
<organism evidence="8">
    <name type="scientific">Gadus macrocephalus</name>
    <name type="common">Pacific cod</name>
    <dbReference type="NCBI Taxonomy" id="80720"/>
    <lineage>
        <taxon>Eukaryota</taxon>
        <taxon>Metazoa</taxon>
        <taxon>Chordata</taxon>
        <taxon>Craniata</taxon>
        <taxon>Vertebrata</taxon>
        <taxon>Euteleostomi</taxon>
        <taxon>Actinopterygii</taxon>
        <taxon>Neopterygii</taxon>
        <taxon>Teleostei</taxon>
        <taxon>Neoteleostei</taxon>
        <taxon>Acanthomorphata</taxon>
        <taxon>Zeiogadaria</taxon>
        <taxon>Gadariae</taxon>
        <taxon>Gadiformes</taxon>
        <taxon>Gadoidei</taxon>
        <taxon>Gadidae</taxon>
        <taxon>Gadus</taxon>
    </lineage>
</organism>
<dbReference type="AlphaFoldDB" id="A0A3S6R893"/>
<dbReference type="InterPro" id="IPR015917">
    <property type="entry name" value="Pept_C14A"/>
</dbReference>
<dbReference type="GO" id="GO:0043067">
    <property type="term" value="P:regulation of programmed cell death"/>
    <property type="evidence" value="ECO:0007669"/>
    <property type="project" value="UniProtKB-ARBA"/>
</dbReference>
<dbReference type="Gene3D" id="3.40.50.1460">
    <property type="match status" value="1"/>
</dbReference>
<reference evidence="8" key="1">
    <citation type="submission" date="2017-02" db="EMBL/GenBank/DDBJ databases">
        <title>Caspase gene family of Pacific cod, Gadus macrocephalus.</title>
        <authorList>
            <person name="Mao M.-G."/>
        </authorList>
    </citation>
    <scope>NUCLEOTIDE SEQUENCE</scope>
</reference>
<dbReference type="EMBL" id="KY652107">
    <property type="protein sequence ID" value="AUO38750.1"/>
    <property type="molecule type" value="mRNA"/>
</dbReference>
<keyword evidence="2" id="KW-0053">Apoptosis</keyword>
<dbReference type="GO" id="GO:0004197">
    <property type="term" value="F:cysteine-type endopeptidase activity"/>
    <property type="evidence" value="ECO:0007669"/>
    <property type="project" value="InterPro"/>
</dbReference>
<dbReference type="GO" id="GO:0006508">
    <property type="term" value="P:proteolysis"/>
    <property type="evidence" value="ECO:0007669"/>
    <property type="project" value="InterPro"/>
</dbReference>
<feature type="active site" evidence="3">
    <location>
        <position position="279"/>
    </location>
</feature>
<dbReference type="PROSITE" id="PS01122">
    <property type="entry name" value="CASPASE_CYS"/>
    <property type="match status" value="1"/>
</dbReference>
<dbReference type="InterPro" id="IPR001309">
    <property type="entry name" value="Pept_C14_p20"/>
</dbReference>
<feature type="region of interest" description="Disordered" evidence="5">
    <location>
        <begin position="98"/>
        <end position="132"/>
    </location>
</feature>
<comment type="similarity">
    <text evidence="1 4">Belongs to the peptidase C14A family.</text>
</comment>
<dbReference type="InterPro" id="IPR011029">
    <property type="entry name" value="DEATH-like_dom_sf"/>
</dbReference>
<dbReference type="InterPro" id="IPR002138">
    <property type="entry name" value="Pept_C14_p10"/>
</dbReference>
<dbReference type="CDD" id="cd00032">
    <property type="entry name" value="CASc"/>
    <property type="match status" value="1"/>
</dbReference>
<evidence type="ECO:0000259" key="6">
    <source>
        <dbReference type="PROSITE" id="PS50207"/>
    </source>
</evidence>
<dbReference type="PIRSF" id="PIRSF038001">
    <property type="entry name" value="Caspase_ICE"/>
    <property type="match status" value="1"/>
</dbReference>
<accession>A0A3S6R893</accession>
<dbReference type="SUPFAM" id="SSF52129">
    <property type="entry name" value="Caspase-like"/>
    <property type="match status" value="1"/>
</dbReference>
<dbReference type="PROSITE" id="PS50207">
    <property type="entry name" value="CASPASE_P10"/>
    <property type="match status" value="1"/>
</dbReference>
<evidence type="ECO:0000256" key="4">
    <source>
        <dbReference type="RuleBase" id="RU003971"/>
    </source>
</evidence>
<dbReference type="InterPro" id="IPR011600">
    <property type="entry name" value="Pept_C14_caspase"/>
</dbReference>
<dbReference type="PROSITE" id="PS50208">
    <property type="entry name" value="CASPASE_P20"/>
    <property type="match status" value="1"/>
</dbReference>
<evidence type="ECO:0000259" key="7">
    <source>
        <dbReference type="PROSITE" id="PS50208"/>
    </source>
</evidence>
<protein>
    <submittedName>
        <fullName evidence="8">Caspase-8</fullName>
    </submittedName>
</protein>
<evidence type="ECO:0000256" key="5">
    <source>
        <dbReference type="SAM" id="MobiDB-lite"/>
    </source>
</evidence>